<evidence type="ECO:0000256" key="1">
    <source>
        <dbReference type="SAM" id="MobiDB-lite"/>
    </source>
</evidence>
<keyword evidence="2" id="KW-1133">Transmembrane helix</keyword>
<feature type="transmembrane region" description="Helical" evidence="2">
    <location>
        <begin position="59"/>
        <end position="79"/>
    </location>
</feature>
<keyword evidence="4" id="KW-1185">Reference proteome</keyword>
<evidence type="ECO:0000256" key="2">
    <source>
        <dbReference type="SAM" id="Phobius"/>
    </source>
</evidence>
<keyword evidence="2" id="KW-0812">Transmembrane</keyword>
<comment type="caution">
    <text evidence="3">The sequence shown here is derived from an EMBL/GenBank/DDBJ whole genome shotgun (WGS) entry which is preliminary data.</text>
</comment>
<accession>A0ABW2YN35</accession>
<dbReference type="Proteomes" id="UP001597090">
    <property type="component" value="Unassembled WGS sequence"/>
</dbReference>
<feature type="compositionally biased region" description="Low complexity" evidence="1">
    <location>
        <begin position="115"/>
        <end position="131"/>
    </location>
</feature>
<evidence type="ECO:0000313" key="4">
    <source>
        <dbReference type="Proteomes" id="UP001597090"/>
    </source>
</evidence>
<dbReference type="RefSeq" id="WP_386812273.1">
    <property type="nucleotide sequence ID" value="NZ_JBHTIH010000003.1"/>
</dbReference>
<protein>
    <recommendedName>
        <fullName evidence="5">DUF3106 domain-containing protein</fullName>
    </recommendedName>
</protein>
<name>A0ABW2YN35_9GAMM</name>
<reference evidence="4" key="1">
    <citation type="journal article" date="2019" name="Int. J. Syst. Evol. Microbiol.">
        <title>The Global Catalogue of Microorganisms (GCM) 10K type strain sequencing project: providing services to taxonomists for standard genome sequencing and annotation.</title>
        <authorList>
            <consortium name="The Broad Institute Genomics Platform"/>
            <consortium name="The Broad Institute Genome Sequencing Center for Infectious Disease"/>
            <person name="Wu L."/>
            <person name="Ma J."/>
        </authorList>
    </citation>
    <scope>NUCLEOTIDE SEQUENCE [LARGE SCALE GENOMIC DNA]</scope>
    <source>
        <strain evidence="4">CCUG 55491</strain>
    </source>
</reference>
<feature type="compositionally biased region" description="Low complexity" evidence="1">
    <location>
        <begin position="187"/>
        <end position="202"/>
    </location>
</feature>
<proteinExistence type="predicted"/>
<dbReference type="EMBL" id="JBHTIH010000003">
    <property type="protein sequence ID" value="MFD0739271.1"/>
    <property type="molecule type" value="Genomic_DNA"/>
</dbReference>
<evidence type="ECO:0000313" key="3">
    <source>
        <dbReference type="EMBL" id="MFD0739271.1"/>
    </source>
</evidence>
<keyword evidence="2" id="KW-0472">Membrane</keyword>
<feature type="region of interest" description="Disordered" evidence="1">
    <location>
        <begin position="103"/>
        <end position="202"/>
    </location>
</feature>
<organism evidence="3 4">
    <name type="scientific">Lysobacter koreensis</name>
    <dbReference type="NCBI Taxonomy" id="266122"/>
    <lineage>
        <taxon>Bacteria</taxon>
        <taxon>Pseudomonadati</taxon>
        <taxon>Pseudomonadota</taxon>
        <taxon>Gammaproteobacteria</taxon>
        <taxon>Lysobacterales</taxon>
        <taxon>Lysobacteraceae</taxon>
        <taxon>Lysobacter</taxon>
    </lineage>
</organism>
<sequence length="307" mass="31661">MPDPQIPREMVPRDWAEALRALPAALPPADGWTRVVQALDAAPAQPAIHSPRRESRRRWPLWLAAAAVLAGVAALPFALIDEAPSLSTPARVAVVTPTADTLAARGSTAPDDKSSAPQQPVPAAVSAAAQPDRPTGRAVASTAPLVGARQPDTTPSIDAADTHVAGTPASDARAASTSQDVAPSAVAAANTDTATGPDTTADAAPDALLQLQAESAQLEALIAFARDERVASASSAVLASDLDARIARIDAELIDAALSQADVPADRRTALWQARIDALRELAGVETTQRWLAARGQPYDGALVRVD</sequence>
<evidence type="ECO:0008006" key="5">
    <source>
        <dbReference type="Google" id="ProtNLM"/>
    </source>
</evidence>
<gene>
    <name evidence="3" type="ORF">ACFQZQ_08270</name>
</gene>